<name>A0A918ZG95_9ACTN</name>
<reference evidence="1" key="1">
    <citation type="journal article" date="2014" name="Int. J. Syst. Evol. Microbiol.">
        <title>Complete genome sequence of Corynebacterium casei LMG S-19264T (=DSM 44701T), isolated from a smear-ripened cheese.</title>
        <authorList>
            <consortium name="US DOE Joint Genome Institute (JGI-PGF)"/>
            <person name="Walter F."/>
            <person name="Albersmeier A."/>
            <person name="Kalinowski J."/>
            <person name="Ruckert C."/>
        </authorList>
    </citation>
    <scope>NUCLEOTIDE SEQUENCE</scope>
    <source>
        <strain evidence="1">CGMCC 4.7403</strain>
    </source>
</reference>
<dbReference type="AlphaFoldDB" id="A0A918ZG95"/>
<proteinExistence type="predicted"/>
<protein>
    <submittedName>
        <fullName evidence="1">Uncharacterized protein</fullName>
    </submittedName>
</protein>
<reference evidence="1" key="2">
    <citation type="submission" date="2020-09" db="EMBL/GenBank/DDBJ databases">
        <authorList>
            <person name="Sun Q."/>
            <person name="Zhou Y."/>
        </authorList>
    </citation>
    <scope>NUCLEOTIDE SEQUENCE</scope>
    <source>
        <strain evidence="1">CGMCC 4.7403</strain>
    </source>
</reference>
<evidence type="ECO:0000313" key="2">
    <source>
        <dbReference type="Proteomes" id="UP000603227"/>
    </source>
</evidence>
<sequence length="81" mass="8636">MALAPDELLGLSEQEAAARKELAGDALQLLEDTKAAIESGEPEDTLTSLVNATNRLAVQLRDRVLDVAVASSPVPEQWPPE</sequence>
<accession>A0A918ZG95</accession>
<keyword evidence="2" id="KW-1185">Reference proteome</keyword>
<comment type="caution">
    <text evidence="1">The sequence shown here is derived from an EMBL/GenBank/DDBJ whole genome shotgun (WGS) entry which is preliminary data.</text>
</comment>
<gene>
    <name evidence="1" type="ORF">GCM10017771_73310</name>
</gene>
<evidence type="ECO:0000313" key="1">
    <source>
        <dbReference type="EMBL" id="GHE51184.1"/>
    </source>
</evidence>
<dbReference type="Proteomes" id="UP000603227">
    <property type="component" value="Unassembled WGS sequence"/>
</dbReference>
<organism evidence="1 2">
    <name type="scientific">Streptomyces capitiformicae</name>
    <dbReference type="NCBI Taxonomy" id="2014920"/>
    <lineage>
        <taxon>Bacteria</taxon>
        <taxon>Bacillati</taxon>
        <taxon>Actinomycetota</taxon>
        <taxon>Actinomycetes</taxon>
        <taxon>Kitasatosporales</taxon>
        <taxon>Streptomycetaceae</taxon>
        <taxon>Streptomyces</taxon>
    </lineage>
</organism>
<dbReference type="EMBL" id="BNAT01000036">
    <property type="protein sequence ID" value="GHE51184.1"/>
    <property type="molecule type" value="Genomic_DNA"/>
</dbReference>